<dbReference type="GO" id="GO:0005737">
    <property type="term" value="C:cytoplasm"/>
    <property type="evidence" value="ECO:0007669"/>
    <property type="project" value="TreeGrafter"/>
</dbReference>
<dbReference type="InterPro" id="IPR003959">
    <property type="entry name" value="ATPase_AAA_core"/>
</dbReference>
<dbReference type="EMBL" id="MFZF01000038">
    <property type="protein sequence ID" value="OGK14942.1"/>
    <property type="molecule type" value="Genomic_DNA"/>
</dbReference>
<sequence>WYLNIVEPALQKKSWYDREKLFSIPPIARDWTAGYTPTMDQFCQLEMPTSYDVHIIGRQDELSQMEHTLLKTNNANLLLVGLEGTGRETLIQFFSQKIYYGQTHSLLAYKRVLTIDIQKILSVSTDQTVRLTTLGDIFAEAHEAGNVILVIHDLDQYVSSIEGHIDCSDILAKYATSNQVTIIATSTPESYQKYIYPNKKVYEIFTKINIEPVSVDQAISILLDLSLRLEKKYQLTIPYETIVETVFKAQQFVGALPLPESAVNLLDEAASTLSIDKQSNILTPEHIDTYLEQKLHVPTRVTNQLKQKLLTLEKSLSQHIIDQPVAIKSLSSALKNAFVSGGRLNKSLATFLFLGPTGVGKTETAKAVSKIFFGTDRSLIRLDMPNFQTSQDIVRLLGNATDPGILTEQILETPYGVLLLDEIEKANHDLLNIFLSVIDEGYFTNGRGDRVDCKNLIIIATSNAGADFIFQRLGSNQSITTDELLNELIQKNIYSPEFLNRFDGVIMFQPLSPITIATIAKKLIANLDEEVFAAHQVHIAVQEQILSDLITKNYNPQFGARGLKRIIDFEIKEKISSKLLSDEAPKGSVINI</sequence>
<organism evidence="7 8">
    <name type="scientific">Candidatus Roizmanbacteria bacterium RIFCSPHIGHO2_01_FULL_39_12b</name>
    <dbReference type="NCBI Taxonomy" id="1802030"/>
    <lineage>
        <taxon>Bacteria</taxon>
        <taxon>Candidatus Roizmaniibacteriota</taxon>
    </lineage>
</organism>
<name>A0A1F7G8H5_9BACT</name>
<dbReference type="InterPro" id="IPR019489">
    <property type="entry name" value="Clp_ATPase_C"/>
</dbReference>
<evidence type="ECO:0000259" key="6">
    <source>
        <dbReference type="SMART" id="SM01086"/>
    </source>
</evidence>
<dbReference type="GO" id="GO:0005524">
    <property type="term" value="F:ATP binding"/>
    <property type="evidence" value="ECO:0007669"/>
    <property type="project" value="UniProtKB-KW"/>
</dbReference>
<dbReference type="Pfam" id="PF17871">
    <property type="entry name" value="AAA_lid_9"/>
    <property type="match status" value="1"/>
</dbReference>
<keyword evidence="2" id="KW-0547">Nucleotide-binding</keyword>
<feature type="non-terminal residue" evidence="7">
    <location>
        <position position="1"/>
    </location>
</feature>
<dbReference type="PANTHER" id="PTHR11638:SF18">
    <property type="entry name" value="HEAT SHOCK PROTEIN 104"/>
    <property type="match status" value="1"/>
</dbReference>
<comment type="caution">
    <text evidence="7">The sequence shown here is derived from an EMBL/GenBank/DDBJ whole genome shotgun (WGS) entry which is preliminary data.</text>
</comment>
<dbReference type="GO" id="GO:0034605">
    <property type="term" value="P:cellular response to heat"/>
    <property type="evidence" value="ECO:0007669"/>
    <property type="project" value="TreeGrafter"/>
</dbReference>
<feature type="domain" description="Clp ATPase C-terminal" evidence="6">
    <location>
        <begin position="511"/>
        <end position="592"/>
    </location>
</feature>
<evidence type="ECO:0000313" key="7">
    <source>
        <dbReference type="EMBL" id="OGK14942.1"/>
    </source>
</evidence>
<evidence type="ECO:0008006" key="9">
    <source>
        <dbReference type="Google" id="ProtNLM"/>
    </source>
</evidence>
<gene>
    <name evidence="7" type="ORF">A2690_04570</name>
</gene>
<evidence type="ECO:0000256" key="1">
    <source>
        <dbReference type="ARBA" id="ARBA00022737"/>
    </source>
</evidence>
<dbReference type="SMART" id="SM00382">
    <property type="entry name" value="AAA"/>
    <property type="match status" value="2"/>
</dbReference>
<dbReference type="SUPFAM" id="SSF52540">
    <property type="entry name" value="P-loop containing nucleoside triphosphate hydrolases"/>
    <property type="match status" value="2"/>
</dbReference>
<feature type="domain" description="AAA+ ATPase" evidence="5">
    <location>
        <begin position="347"/>
        <end position="512"/>
    </location>
</feature>
<evidence type="ECO:0000313" key="8">
    <source>
        <dbReference type="Proteomes" id="UP000178372"/>
    </source>
</evidence>
<dbReference type="Gene3D" id="1.10.8.60">
    <property type="match status" value="2"/>
</dbReference>
<evidence type="ECO:0000256" key="2">
    <source>
        <dbReference type="ARBA" id="ARBA00022741"/>
    </source>
</evidence>
<evidence type="ECO:0000256" key="3">
    <source>
        <dbReference type="ARBA" id="ARBA00022840"/>
    </source>
</evidence>
<dbReference type="CDD" id="cd19499">
    <property type="entry name" value="RecA-like_ClpB_Hsp104-like"/>
    <property type="match status" value="1"/>
</dbReference>
<keyword evidence="4" id="KW-0143">Chaperone</keyword>
<dbReference type="Proteomes" id="UP000178372">
    <property type="component" value="Unassembled WGS sequence"/>
</dbReference>
<dbReference type="GO" id="GO:0016887">
    <property type="term" value="F:ATP hydrolysis activity"/>
    <property type="evidence" value="ECO:0007669"/>
    <property type="project" value="InterPro"/>
</dbReference>
<dbReference type="PRINTS" id="PR00300">
    <property type="entry name" value="CLPPROTEASEA"/>
</dbReference>
<dbReference type="SMART" id="SM01086">
    <property type="entry name" value="ClpB_D2-small"/>
    <property type="match status" value="1"/>
</dbReference>
<protein>
    <recommendedName>
        <fullName evidence="9">AAA+ ATPase domain-containing protein</fullName>
    </recommendedName>
</protein>
<dbReference type="PANTHER" id="PTHR11638">
    <property type="entry name" value="ATP-DEPENDENT CLP PROTEASE"/>
    <property type="match status" value="1"/>
</dbReference>
<keyword evidence="1" id="KW-0677">Repeat</keyword>
<keyword evidence="3" id="KW-0067">ATP-binding</keyword>
<evidence type="ECO:0000259" key="5">
    <source>
        <dbReference type="SMART" id="SM00382"/>
    </source>
</evidence>
<dbReference type="Gene3D" id="3.40.50.300">
    <property type="entry name" value="P-loop containing nucleotide triphosphate hydrolases"/>
    <property type="match status" value="2"/>
</dbReference>
<proteinExistence type="predicted"/>
<dbReference type="InterPro" id="IPR003593">
    <property type="entry name" value="AAA+_ATPase"/>
</dbReference>
<dbReference type="InterPro" id="IPR041546">
    <property type="entry name" value="ClpA/ClpB_AAA_lid"/>
</dbReference>
<dbReference type="Pfam" id="PF07724">
    <property type="entry name" value="AAA_2"/>
    <property type="match status" value="1"/>
</dbReference>
<accession>A0A1F7G8H5</accession>
<dbReference type="AlphaFoldDB" id="A0A1F7G8H5"/>
<dbReference type="InterPro" id="IPR050130">
    <property type="entry name" value="ClpA_ClpB"/>
</dbReference>
<evidence type="ECO:0000256" key="4">
    <source>
        <dbReference type="ARBA" id="ARBA00023186"/>
    </source>
</evidence>
<feature type="domain" description="AAA+ ATPase" evidence="5">
    <location>
        <begin position="73"/>
        <end position="225"/>
    </location>
</feature>
<dbReference type="InterPro" id="IPR027417">
    <property type="entry name" value="P-loop_NTPase"/>
</dbReference>
<reference evidence="7 8" key="1">
    <citation type="journal article" date="2016" name="Nat. Commun.">
        <title>Thousands of microbial genomes shed light on interconnected biogeochemical processes in an aquifer system.</title>
        <authorList>
            <person name="Anantharaman K."/>
            <person name="Brown C.T."/>
            <person name="Hug L.A."/>
            <person name="Sharon I."/>
            <person name="Castelle C.J."/>
            <person name="Probst A.J."/>
            <person name="Thomas B.C."/>
            <person name="Singh A."/>
            <person name="Wilkins M.J."/>
            <person name="Karaoz U."/>
            <person name="Brodie E.L."/>
            <person name="Williams K.H."/>
            <person name="Hubbard S.S."/>
            <person name="Banfield J.F."/>
        </authorList>
    </citation>
    <scope>NUCLEOTIDE SEQUENCE [LARGE SCALE GENOMIC DNA]</scope>
</reference>
<dbReference type="Pfam" id="PF10431">
    <property type="entry name" value="ClpB_D2-small"/>
    <property type="match status" value="1"/>
</dbReference>
<dbReference type="InterPro" id="IPR001270">
    <property type="entry name" value="ClpA/B"/>
</dbReference>